<organism evidence="5 6">
    <name type="scientific">Streptomyces goshikiensis</name>
    <dbReference type="NCBI Taxonomy" id="1942"/>
    <lineage>
        <taxon>Bacteria</taxon>
        <taxon>Bacillati</taxon>
        <taxon>Actinomycetota</taxon>
        <taxon>Actinomycetes</taxon>
        <taxon>Kitasatosporales</taxon>
        <taxon>Streptomycetaceae</taxon>
        <taxon>Streptomyces</taxon>
    </lineage>
</organism>
<evidence type="ECO:0000256" key="3">
    <source>
        <dbReference type="SAM" id="MobiDB-lite"/>
    </source>
</evidence>
<dbReference type="InterPro" id="IPR016208">
    <property type="entry name" value="Ald_Oxase/xanthine_DH-like"/>
</dbReference>
<dbReference type="InterPro" id="IPR008274">
    <property type="entry name" value="AldOxase/xan_DH_MoCoBD1"/>
</dbReference>
<dbReference type="SMART" id="SM01008">
    <property type="entry name" value="Ald_Xan_dh_C"/>
    <property type="match status" value="1"/>
</dbReference>
<dbReference type="SUPFAM" id="SSF54665">
    <property type="entry name" value="CO dehydrogenase molybdoprotein N-domain-like"/>
    <property type="match status" value="1"/>
</dbReference>
<protein>
    <submittedName>
        <fullName evidence="5">Xanthine dehydrogenase family protein molybdopterin-binding subunit</fullName>
    </submittedName>
</protein>
<dbReference type="Pfam" id="PF02738">
    <property type="entry name" value="MoCoBD_1"/>
    <property type="match status" value="1"/>
</dbReference>
<reference evidence="5" key="1">
    <citation type="submission" date="2022-10" db="EMBL/GenBank/DDBJ databases">
        <title>The complete genomes of actinobacterial strains from the NBC collection.</title>
        <authorList>
            <person name="Joergensen T.S."/>
            <person name="Alvarez Arevalo M."/>
            <person name="Sterndorff E.B."/>
            <person name="Faurdal D."/>
            <person name="Vuksanovic O."/>
            <person name="Mourched A.-S."/>
            <person name="Charusanti P."/>
            <person name="Shaw S."/>
            <person name="Blin K."/>
            <person name="Weber T."/>
        </authorList>
    </citation>
    <scope>NUCLEOTIDE SEQUENCE</scope>
    <source>
        <strain evidence="5">NBC_00283</strain>
    </source>
</reference>
<evidence type="ECO:0000259" key="4">
    <source>
        <dbReference type="SMART" id="SM01008"/>
    </source>
</evidence>
<dbReference type="Gene3D" id="3.90.1170.50">
    <property type="entry name" value="Aldehyde oxidase/xanthine dehydrogenase, a/b hammerhead"/>
    <property type="match status" value="1"/>
</dbReference>
<feature type="domain" description="Aldehyde oxidase/xanthine dehydrogenase a/b hammerhead" evidence="4">
    <location>
        <begin position="57"/>
        <end position="180"/>
    </location>
</feature>
<keyword evidence="2" id="KW-0560">Oxidoreductase</keyword>
<dbReference type="EMBL" id="CP108057">
    <property type="protein sequence ID" value="WUO49555.1"/>
    <property type="molecule type" value="Genomic_DNA"/>
</dbReference>
<dbReference type="InterPro" id="IPR036856">
    <property type="entry name" value="Ald_Oxase/Xan_DH_a/b_sf"/>
</dbReference>
<dbReference type="Pfam" id="PF01315">
    <property type="entry name" value="Ald_Xan_dh_C"/>
    <property type="match status" value="1"/>
</dbReference>
<dbReference type="InterPro" id="IPR037165">
    <property type="entry name" value="AldOxase/xan_DH_Mopterin-bd_sf"/>
</dbReference>
<name>A0ABZ1RRY8_9ACTN</name>
<evidence type="ECO:0000256" key="1">
    <source>
        <dbReference type="ARBA" id="ARBA00022505"/>
    </source>
</evidence>
<evidence type="ECO:0000313" key="6">
    <source>
        <dbReference type="Proteomes" id="UP001432075"/>
    </source>
</evidence>
<accession>A0ABZ1RRY8</accession>
<dbReference type="Gene3D" id="3.30.365.10">
    <property type="entry name" value="Aldehyde oxidase/xanthine dehydrogenase, molybdopterin binding domain"/>
    <property type="match status" value="4"/>
</dbReference>
<keyword evidence="1" id="KW-0500">Molybdenum</keyword>
<keyword evidence="6" id="KW-1185">Reference proteome</keyword>
<dbReference type="InterPro" id="IPR000674">
    <property type="entry name" value="Ald_Oxase/Xan_DH_a/b"/>
</dbReference>
<dbReference type="Proteomes" id="UP001432075">
    <property type="component" value="Chromosome"/>
</dbReference>
<feature type="region of interest" description="Disordered" evidence="3">
    <location>
        <begin position="1"/>
        <end position="23"/>
    </location>
</feature>
<dbReference type="SUPFAM" id="SSF56003">
    <property type="entry name" value="Molybdenum cofactor-binding domain"/>
    <property type="match status" value="1"/>
</dbReference>
<gene>
    <name evidence="5" type="ORF">OHU17_29070</name>
</gene>
<sequence>MTTVTGETTEAVETTETAGTTEAAEATEAAEIAETAPYGNGVLGQPLDSREDPQLLRGEATYVADINLPGTAHMAILGSPVAHAKILSIDTKAAEQLPGVLKVATAADFTDVMPLPCIWIPGGVESHFPPHPYGLPGARPVLTGDAVRHVGDPIAVVVAETPRQAAAALAAIEVSYEPLPVVTLADEALKEGAPQLHEAVPGNLNAYWTCGDKDRTDAAIAVAEVTVELDLVNQRTINSPIEPRGAVGDYNAATGEYTLYASTQGPHNHRFLLSALVLGIPFNKLRVIAPTVGGSFGTKGYLYPDMALVLLLSKALGRPVKWVDTRTGLMNSTVQGRDHRQHVVLAGTRDGRITAVRATSYANLGAYPSTIGPGVATALMGRSISGMYDIDAAFCEVYAAFTNTVSLGAQRGSGRAEAAFLMERLVDRYASEIGMDPAAVRRKNLVPKEKFPYDNGLGWTYDSGNYQLNFDRAMELSDYAGMPARKAEARARGKRLGVGIASYVAICGVGPSTRMSKEGMLGGTWESANIRVHPTGEVTVTVGSASTGQSHGTVFAQVAADELGIDPAQVQVYEGDTLKAPYGQGTYGSRSYSMAAPAVALTARKLKAKLVKAGAVFLGVPEDKVVYEGGKVHEDGNPENTKTFAELAMAMWYGWGLPPEIEPALDETTHFDPPDFNYPFGTHVAVVEIDELTGETEVVAYTAVDDAGNIGNPKVVLGQIEGSIMHGLGQALMEHAVYDENGLLESSDLTRYALPRAFDAPFFTLGKTTTPSPHNPLGAKGAGEIATVPPAAAVVNAVVDALSDLGVQHIDMPVTPEKVWRRLRGEAQ</sequence>
<evidence type="ECO:0000313" key="5">
    <source>
        <dbReference type="EMBL" id="WUO49555.1"/>
    </source>
</evidence>
<dbReference type="InterPro" id="IPR046867">
    <property type="entry name" value="AldOxase/xan_DH_MoCoBD2"/>
</dbReference>
<proteinExistence type="predicted"/>
<dbReference type="Pfam" id="PF20256">
    <property type="entry name" value="MoCoBD_2"/>
    <property type="match status" value="1"/>
</dbReference>
<dbReference type="PANTHER" id="PTHR11908:SF132">
    <property type="entry name" value="ALDEHYDE OXIDASE 1-RELATED"/>
    <property type="match status" value="1"/>
</dbReference>
<dbReference type="PANTHER" id="PTHR11908">
    <property type="entry name" value="XANTHINE DEHYDROGENASE"/>
    <property type="match status" value="1"/>
</dbReference>
<dbReference type="RefSeq" id="WP_328776801.1">
    <property type="nucleotide sequence ID" value="NZ_CP108057.1"/>
</dbReference>
<evidence type="ECO:0000256" key="2">
    <source>
        <dbReference type="ARBA" id="ARBA00023002"/>
    </source>
</evidence>